<keyword evidence="3" id="KW-0249">Electron transport</keyword>
<dbReference type="AlphaFoldDB" id="A0A1W7CXS2"/>
<protein>
    <recommendedName>
        <fullName evidence="9">DUF1080 domain-containing protein</fullName>
    </recommendedName>
</protein>
<dbReference type="InterPro" id="IPR013783">
    <property type="entry name" value="Ig-like_fold"/>
</dbReference>
<feature type="domain" description="3-keto-alpha-glucoside-1,2-lyase/3-keto-2-hydroxy-glucal hydratase" evidence="6">
    <location>
        <begin position="458"/>
        <end position="663"/>
    </location>
</feature>
<dbReference type="GO" id="GO:0009055">
    <property type="term" value="F:electron transfer activity"/>
    <property type="evidence" value="ECO:0007669"/>
    <property type="project" value="InterPro"/>
</dbReference>
<keyword evidence="8" id="KW-1185">Reference proteome</keyword>
<evidence type="ECO:0000256" key="4">
    <source>
        <dbReference type="ARBA" id="ARBA00023008"/>
    </source>
</evidence>
<proteinExistence type="predicted"/>
<evidence type="ECO:0000256" key="2">
    <source>
        <dbReference type="ARBA" id="ARBA00022723"/>
    </source>
</evidence>
<dbReference type="InterPro" id="IPR008972">
    <property type="entry name" value="Cupredoxin"/>
</dbReference>
<organism evidence="7 8">
    <name type="scientific">Streptomyces marincola</name>
    <dbReference type="NCBI Taxonomy" id="2878388"/>
    <lineage>
        <taxon>Bacteria</taxon>
        <taxon>Bacillati</taxon>
        <taxon>Actinomycetota</taxon>
        <taxon>Actinomycetes</taxon>
        <taxon>Kitasatosporales</taxon>
        <taxon>Streptomycetaceae</taxon>
        <taxon>Streptomyces</taxon>
    </lineage>
</organism>
<keyword evidence="2" id="KW-0479">Metal-binding</keyword>
<dbReference type="SUPFAM" id="SSF49503">
    <property type="entry name" value="Cupredoxins"/>
    <property type="match status" value="1"/>
</dbReference>
<dbReference type="Proteomes" id="UP000194218">
    <property type="component" value="Chromosome"/>
</dbReference>
<evidence type="ECO:0000259" key="6">
    <source>
        <dbReference type="Pfam" id="PF06439"/>
    </source>
</evidence>
<dbReference type="InterPro" id="IPR058094">
    <property type="entry name" value="Ig-like_OmpL47-like"/>
</dbReference>
<feature type="domain" description="Blue (type 1) copper" evidence="5">
    <location>
        <begin position="93"/>
        <end position="164"/>
    </location>
</feature>
<gene>
    <name evidence="7" type="ORF">CAG99_11970</name>
</gene>
<dbReference type="Pfam" id="PF06439">
    <property type="entry name" value="3keto-disac_hyd"/>
    <property type="match status" value="1"/>
</dbReference>
<sequence length="665" mass="71031">MTHGSLPGPVPRGSRLLHHGPATRRTLVLLVALCLGALTLVSGPGARAQQPNGGAEPAAEQVLTWTADNDINRYLTQPTTAVAGEATLVFENSAATGNTTSMPHTLTFDTTNPDYNNDVDVNIMANPNDVNGGRWEVDVVLTPGTYRFFCAIPGHGAMQGELVVTEGDGGGGEDTTPPEVTATVEGEQNADGNYVGSATVSLTATDEGSGVDSVEYAVNGEEFAAYESPIVLGTPGDHTVAYRATDVAGNVSEEQETTVTVVEPSGEDTTPPEVTATVDGERDADGNYVTMATVSLTATDTGSGVAGIEYATGGEEFLPYTEPVMVHSVGEHTVTYRATDNAGNSSETGSVTFTVVEQDQGPGAPPPPDCPESDDRPLVVVGDEWTNVPNRTDRHGCTVNERIEDEAPWSSNGSFQNHVRHVTTAMIDDGVIDRRGAEEIQAAAERSSIGDPGNRDGYQRIFTGTAQSLDRWSHVGGGAFGLNDDGSITSSDTVAGMGMLWFPEQPYDDFVLRMKWRDDAPGTRSANSGVFVGFPRVHDHPEESRPEWVAIKYGHEIQIYDDALGDQYKTGSVYGFDLVNRGEALTTPKGTWNDYEIRVVDQHYTVYRNGLLVNEFTNAPGQLFSPPRADDPGTDGRQRDAGYIGLQTHGTSDVISFRDIRIKPL</sequence>
<dbReference type="GO" id="GO:0016787">
    <property type="term" value="F:hydrolase activity"/>
    <property type="evidence" value="ECO:0007669"/>
    <property type="project" value="InterPro"/>
</dbReference>
<name>A0A1W7CXS2_9ACTN</name>
<dbReference type="InterPro" id="IPR010496">
    <property type="entry name" value="AL/BT2_dom"/>
</dbReference>
<dbReference type="InterPro" id="IPR028871">
    <property type="entry name" value="BlueCu_1_BS"/>
</dbReference>
<dbReference type="Gene3D" id="2.60.40.10">
    <property type="entry name" value="Immunoglobulins"/>
    <property type="match status" value="2"/>
</dbReference>
<evidence type="ECO:0008006" key="9">
    <source>
        <dbReference type="Google" id="ProtNLM"/>
    </source>
</evidence>
<dbReference type="Pfam" id="PF00127">
    <property type="entry name" value="Copper-bind"/>
    <property type="match status" value="1"/>
</dbReference>
<dbReference type="EMBL" id="CP021121">
    <property type="protein sequence ID" value="ARQ69489.1"/>
    <property type="molecule type" value="Genomic_DNA"/>
</dbReference>
<accession>A0A1W7CXS2</accession>
<evidence type="ECO:0000313" key="8">
    <source>
        <dbReference type="Proteomes" id="UP000194218"/>
    </source>
</evidence>
<keyword evidence="1" id="KW-0813">Transport</keyword>
<dbReference type="Gene3D" id="2.60.120.560">
    <property type="entry name" value="Exo-inulinase, domain 1"/>
    <property type="match status" value="1"/>
</dbReference>
<dbReference type="InterPro" id="IPR000923">
    <property type="entry name" value="BlueCu_1"/>
</dbReference>
<evidence type="ECO:0000259" key="5">
    <source>
        <dbReference type="Pfam" id="PF00127"/>
    </source>
</evidence>
<dbReference type="KEGG" id="smao:CAG99_11970"/>
<dbReference type="RefSeq" id="WP_086159294.1">
    <property type="nucleotide sequence ID" value="NZ_CP021121.1"/>
</dbReference>
<dbReference type="GO" id="GO:0005975">
    <property type="term" value="P:carbohydrate metabolic process"/>
    <property type="evidence" value="ECO:0007669"/>
    <property type="project" value="UniProtKB-ARBA"/>
</dbReference>
<dbReference type="PROSITE" id="PS00196">
    <property type="entry name" value="COPPER_BLUE"/>
    <property type="match status" value="1"/>
</dbReference>
<dbReference type="OrthoDB" id="5243170at2"/>
<dbReference type="NCBIfam" id="NF047446">
    <property type="entry name" value="barrel_OmpL47"/>
    <property type="match status" value="2"/>
</dbReference>
<dbReference type="Gene3D" id="2.60.40.420">
    <property type="entry name" value="Cupredoxins - blue copper proteins"/>
    <property type="match status" value="1"/>
</dbReference>
<evidence type="ECO:0000256" key="1">
    <source>
        <dbReference type="ARBA" id="ARBA00022448"/>
    </source>
</evidence>
<evidence type="ECO:0000256" key="3">
    <source>
        <dbReference type="ARBA" id="ARBA00022982"/>
    </source>
</evidence>
<reference evidence="7 8" key="1">
    <citation type="submission" date="2017-05" db="EMBL/GenBank/DDBJ databases">
        <title>Complete genome sequence of Streptomyces sp. SCSIO 03032 revealed the diverse biosynthetic pathways for its bioactive secondary metabolites.</title>
        <authorList>
            <person name="Ma L."/>
            <person name="Zhu Y."/>
            <person name="Zhang W."/>
            <person name="Zhang G."/>
            <person name="Tian X."/>
            <person name="Zhang S."/>
            <person name="Zhang C."/>
        </authorList>
    </citation>
    <scope>NUCLEOTIDE SEQUENCE [LARGE SCALE GENOMIC DNA]</scope>
    <source>
        <strain evidence="7 8">SCSIO 03032</strain>
    </source>
</reference>
<keyword evidence="4" id="KW-0186">Copper</keyword>
<evidence type="ECO:0000313" key="7">
    <source>
        <dbReference type="EMBL" id="ARQ69489.1"/>
    </source>
</evidence>
<dbReference type="GO" id="GO:0005507">
    <property type="term" value="F:copper ion binding"/>
    <property type="evidence" value="ECO:0007669"/>
    <property type="project" value="InterPro"/>
</dbReference>